<dbReference type="OrthoDB" id="5339332at2759"/>
<feature type="compositionally biased region" description="Low complexity" evidence="1">
    <location>
        <begin position="151"/>
        <end position="168"/>
    </location>
</feature>
<feature type="compositionally biased region" description="Polar residues" evidence="1">
    <location>
        <begin position="119"/>
        <end position="137"/>
    </location>
</feature>
<organism evidence="2 3">
    <name type="scientific">Microdochium bolleyi</name>
    <dbReference type="NCBI Taxonomy" id="196109"/>
    <lineage>
        <taxon>Eukaryota</taxon>
        <taxon>Fungi</taxon>
        <taxon>Dikarya</taxon>
        <taxon>Ascomycota</taxon>
        <taxon>Pezizomycotina</taxon>
        <taxon>Sordariomycetes</taxon>
        <taxon>Xylariomycetidae</taxon>
        <taxon>Xylariales</taxon>
        <taxon>Microdochiaceae</taxon>
        <taxon>Microdochium</taxon>
    </lineage>
</organism>
<feature type="region of interest" description="Disordered" evidence="1">
    <location>
        <begin position="1"/>
        <end position="180"/>
    </location>
</feature>
<dbReference type="AlphaFoldDB" id="A0A136J649"/>
<accession>A0A136J649</accession>
<name>A0A136J649_9PEZI</name>
<feature type="compositionally biased region" description="Low complexity" evidence="1">
    <location>
        <begin position="464"/>
        <end position="479"/>
    </location>
</feature>
<feature type="compositionally biased region" description="Polar residues" evidence="1">
    <location>
        <begin position="71"/>
        <end position="81"/>
    </location>
</feature>
<sequence>MSTLLPSAPAPPDSLLASNGRPSSLRTRATTTSAVPSTVTATAAATTSQTRGTSGPRRDSLPFVFRPPYHMNTSSSASLVPSTAEGRPIPLDNSTAAHRTSALRELNRTQPSSRHRYTRSTGAPPSLNSTTTGTYSQPVLVRTYSGPPPSSSSSRPASRRAPLSSISITSSVTNWRPGRTGAAVVNMAGSIRGTSKPQKRSKHSLDDAKLPPLEAFTFKSIMNEMQQDIGADLDRIAEICARSRYSLSNQYEVHVAPHGSGTSFTTSPPKSSKQQANAGPTLQAITSDDEHSSSTRHRRRRGTQRRRSAAYGTLETIMSSSRSSDEDKGKKKSAAELTEGVRGRAGTQGSSSSGDAAISSNATGPSSEEQREEQRRAMRRKSSSFMVAVMDNTKQSQGHGDVASPRSSGTALVSEPAKPETSRNHLEIRTTPEDHKAGGSTTPIAQQETPQQRGTHDSKPAQPSRAVVSASMASAAITSPEGPGELSGRSGLFSGLSSWIPWRANAAGGTSGGMPVTEVATSDRKRASGHAARSKSYAEGTLRELLKTVEPTVDVAGASSDHKGKGVEHAL</sequence>
<feature type="compositionally biased region" description="Polar residues" evidence="1">
    <location>
        <begin position="274"/>
        <end position="286"/>
    </location>
</feature>
<feature type="compositionally biased region" description="Polar residues" evidence="1">
    <location>
        <begin position="439"/>
        <end position="453"/>
    </location>
</feature>
<feature type="region of interest" description="Disordered" evidence="1">
    <location>
        <begin position="189"/>
        <end position="208"/>
    </location>
</feature>
<feature type="compositionally biased region" description="Basic residues" evidence="1">
    <location>
        <begin position="294"/>
        <end position="308"/>
    </location>
</feature>
<evidence type="ECO:0000313" key="3">
    <source>
        <dbReference type="Proteomes" id="UP000070501"/>
    </source>
</evidence>
<reference evidence="3" key="1">
    <citation type="submission" date="2016-02" db="EMBL/GenBank/DDBJ databases">
        <title>Draft genome sequence of Microdochium bolleyi, a fungal endophyte of beachgrass.</title>
        <authorList>
            <consortium name="DOE Joint Genome Institute"/>
            <person name="David A.S."/>
            <person name="May G."/>
            <person name="Haridas S."/>
            <person name="Lim J."/>
            <person name="Wang M."/>
            <person name="Labutti K."/>
            <person name="Lipzen A."/>
            <person name="Barry K."/>
            <person name="Grigoriev I.V."/>
        </authorList>
    </citation>
    <scope>NUCLEOTIDE SEQUENCE [LARGE SCALE GENOMIC DNA]</scope>
    <source>
        <strain evidence="3">J235TASD1</strain>
    </source>
</reference>
<protein>
    <submittedName>
        <fullName evidence="2">Uncharacterized protein</fullName>
    </submittedName>
</protein>
<gene>
    <name evidence="2" type="ORF">Micbo1qcDRAFT_160348</name>
</gene>
<dbReference type="STRING" id="196109.A0A136J649"/>
<evidence type="ECO:0000256" key="1">
    <source>
        <dbReference type="SAM" id="MobiDB-lite"/>
    </source>
</evidence>
<feature type="region of interest" description="Disordered" evidence="1">
    <location>
        <begin position="258"/>
        <end position="489"/>
    </location>
</feature>
<dbReference type="Proteomes" id="UP000070501">
    <property type="component" value="Unassembled WGS sequence"/>
</dbReference>
<dbReference type="InParanoid" id="A0A136J649"/>
<evidence type="ECO:0000313" key="2">
    <source>
        <dbReference type="EMBL" id="KXJ92607.1"/>
    </source>
</evidence>
<feature type="region of interest" description="Disordered" evidence="1">
    <location>
        <begin position="509"/>
        <end position="540"/>
    </location>
</feature>
<feature type="compositionally biased region" description="Low complexity" evidence="1">
    <location>
        <begin position="1"/>
        <end position="55"/>
    </location>
</feature>
<proteinExistence type="predicted"/>
<feature type="compositionally biased region" description="Low complexity" evidence="1">
    <location>
        <begin position="349"/>
        <end position="360"/>
    </location>
</feature>
<feature type="compositionally biased region" description="Low complexity" evidence="1">
    <location>
        <begin position="259"/>
        <end position="273"/>
    </location>
</feature>
<feature type="compositionally biased region" description="Basic and acidic residues" evidence="1">
    <location>
        <begin position="417"/>
        <end position="437"/>
    </location>
</feature>
<dbReference type="EMBL" id="KQ964248">
    <property type="protein sequence ID" value="KXJ92607.1"/>
    <property type="molecule type" value="Genomic_DNA"/>
</dbReference>
<keyword evidence="3" id="KW-1185">Reference proteome</keyword>